<sequence>MQMPACVPMERVLIKIATTSQTSYLSSTERKIQCLDFLIRSWTSLPGQCQYVTVLSAEQQKQ</sequence>
<proteinExistence type="predicted"/>
<name>A6I8P3_RAT</name>
<dbReference type="Proteomes" id="UP000234681">
    <property type="component" value="Chromosome 1"/>
</dbReference>
<dbReference type="EMBL" id="CH473956">
    <property type="protein sequence ID" value="EDM17640.1"/>
    <property type="molecule type" value="Genomic_DNA"/>
</dbReference>
<evidence type="ECO:0000313" key="2">
    <source>
        <dbReference type="Proteomes" id="UP000234681"/>
    </source>
</evidence>
<reference evidence="1 2" key="1">
    <citation type="submission" date="2005-09" db="EMBL/GenBank/DDBJ databases">
        <authorList>
            <person name="Mural R.J."/>
            <person name="Li P.W."/>
            <person name="Adams M.D."/>
            <person name="Amanatides P.G."/>
            <person name="Baden-Tillson H."/>
            <person name="Barnstead M."/>
            <person name="Chin S.H."/>
            <person name="Dew I."/>
            <person name="Evans C.A."/>
            <person name="Ferriera S."/>
            <person name="Flanigan M."/>
            <person name="Fosler C."/>
            <person name="Glodek A."/>
            <person name="Gu Z."/>
            <person name="Holt R.A."/>
            <person name="Jennings D."/>
            <person name="Kraft C.L."/>
            <person name="Lu F."/>
            <person name="Nguyen T."/>
            <person name="Nusskern D.R."/>
            <person name="Pfannkoch C.M."/>
            <person name="Sitter C."/>
            <person name="Sutton G.G."/>
            <person name="Venter J.C."/>
            <person name="Wang Z."/>
            <person name="Woodage T."/>
            <person name="Zheng X.H."/>
            <person name="Zhong F."/>
        </authorList>
    </citation>
    <scope>NUCLEOTIDE SEQUENCE [LARGE SCALE GENOMIC DNA]</scope>
    <source>
        <strain>BN</strain>
        <strain evidence="2">Sprague-Dawley</strain>
    </source>
</reference>
<gene>
    <name evidence="1" type="ORF">rCG_40013</name>
</gene>
<evidence type="ECO:0000313" key="1">
    <source>
        <dbReference type="EMBL" id="EDM17640.1"/>
    </source>
</evidence>
<accession>A6I8P3</accession>
<dbReference type="AlphaFoldDB" id="A6I8P3"/>
<organism evidence="1 2">
    <name type="scientific">Rattus norvegicus</name>
    <name type="common">Rat</name>
    <dbReference type="NCBI Taxonomy" id="10116"/>
    <lineage>
        <taxon>Eukaryota</taxon>
        <taxon>Metazoa</taxon>
        <taxon>Chordata</taxon>
        <taxon>Craniata</taxon>
        <taxon>Vertebrata</taxon>
        <taxon>Euteleostomi</taxon>
        <taxon>Mammalia</taxon>
        <taxon>Eutheria</taxon>
        <taxon>Euarchontoglires</taxon>
        <taxon>Glires</taxon>
        <taxon>Rodentia</taxon>
        <taxon>Myomorpha</taxon>
        <taxon>Muroidea</taxon>
        <taxon>Muridae</taxon>
        <taxon>Murinae</taxon>
        <taxon>Rattus</taxon>
    </lineage>
</organism>
<protein>
    <submittedName>
        <fullName evidence="1">RCG40013</fullName>
    </submittedName>
</protein>